<evidence type="ECO:0000313" key="4">
    <source>
        <dbReference type="EMBL" id="OJJ37788.1"/>
    </source>
</evidence>
<dbReference type="VEuPathDB" id="FungiDB:ASPWEDRAFT_67954"/>
<dbReference type="STRING" id="1073089.A0A1L9RSG6"/>
<keyword evidence="2" id="KW-0472">Membrane</keyword>
<protein>
    <recommendedName>
        <fullName evidence="6">EGF-like domain-containing protein</fullName>
    </recommendedName>
</protein>
<proteinExistence type="predicted"/>
<reference evidence="5" key="1">
    <citation type="journal article" date="2017" name="Genome Biol.">
        <title>Comparative genomics reveals high biological diversity and specific adaptations in the industrially and medically important fungal genus Aspergillus.</title>
        <authorList>
            <person name="de Vries R.P."/>
            <person name="Riley R."/>
            <person name="Wiebenga A."/>
            <person name="Aguilar-Osorio G."/>
            <person name="Amillis S."/>
            <person name="Uchima C.A."/>
            <person name="Anderluh G."/>
            <person name="Asadollahi M."/>
            <person name="Askin M."/>
            <person name="Barry K."/>
            <person name="Battaglia E."/>
            <person name="Bayram O."/>
            <person name="Benocci T."/>
            <person name="Braus-Stromeyer S.A."/>
            <person name="Caldana C."/>
            <person name="Canovas D."/>
            <person name="Cerqueira G.C."/>
            <person name="Chen F."/>
            <person name="Chen W."/>
            <person name="Choi C."/>
            <person name="Clum A."/>
            <person name="Dos Santos R.A."/>
            <person name="Damasio A.R."/>
            <person name="Diallinas G."/>
            <person name="Emri T."/>
            <person name="Fekete E."/>
            <person name="Flipphi M."/>
            <person name="Freyberg S."/>
            <person name="Gallo A."/>
            <person name="Gournas C."/>
            <person name="Habgood R."/>
            <person name="Hainaut M."/>
            <person name="Harispe M.L."/>
            <person name="Henrissat B."/>
            <person name="Hilden K.S."/>
            <person name="Hope R."/>
            <person name="Hossain A."/>
            <person name="Karabika E."/>
            <person name="Karaffa L."/>
            <person name="Karanyi Z."/>
            <person name="Krasevec N."/>
            <person name="Kuo A."/>
            <person name="Kusch H."/>
            <person name="LaButti K."/>
            <person name="Lagendijk E.L."/>
            <person name="Lapidus A."/>
            <person name="Levasseur A."/>
            <person name="Lindquist E."/>
            <person name="Lipzen A."/>
            <person name="Logrieco A.F."/>
            <person name="MacCabe A."/>
            <person name="Maekelae M.R."/>
            <person name="Malavazi I."/>
            <person name="Melin P."/>
            <person name="Meyer V."/>
            <person name="Mielnichuk N."/>
            <person name="Miskei M."/>
            <person name="Molnar A.P."/>
            <person name="Mule G."/>
            <person name="Ngan C.Y."/>
            <person name="Orejas M."/>
            <person name="Orosz E."/>
            <person name="Ouedraogo J.P."/>
            <person name="Overkamp K.M."/>
            <person name="Park H.-S."/>
            <person name="Perrone G."/>
            <person name="Piumi F."/>
            <person name="Punt P.J."/>
            <person name="Ram A.F."/>
            <person name="Ramon A."/>
            <person name="Rauscher S."/>
            <person name="Record E."/>
            <person name="Riano-Pachon D.M."/>
            <person name="Robert V."/>
            <person name="Roehrig J."/>
            <person name="Ruller R."/>
            <person name="Salamov A."/>
            <person name="Salih N.S."/>
            <person name="Samson R.A."/>
            <person name="Sandor E."/>
            <person name="Sanguinetti M."/>
            <person name="Schuetze T."/>
            <person name="Sepcic K."/>
            <person name="Shelest E."/>
            <person name="Sherlock G."/>
            <person name="Sophianopoulou V."/>
            <person name="Squina F.M."/>
            <person name="Sun H."/>
            <person name="Susca A."/>
            <person name="Todd R.B."/>
            <person name="Tsang A."/>
            <person name="Unkles S.E."/>
            <person name="van de Wiele N."/>
            <person name="van Rossen-Uffink D."/>
            <person name="Oliveira J.V."/>
            <person name="Vesth T.C."/>
            <person name="Visser J."/>
            <person name="Yu J.-H."/>
            <person name="Zhou M."/>
            <person name="Andersen M.R."/>
            <person name="Archer D.B."/>
            <person name="Baker S.E."/>
            <person name="Benoit I."/>
            <person name="Brakhage A.A."/>
            <person name="Braus G.H."/>
            <person name="Fischer R."/>
            <person name="Frisvad J.C."/>
            <person name="Goldman G.H."/>
            <person name="Houbraken J."/>
            <person name="Oakley B."/>
            <person name="Pocsi I."/>
            <person name="Scazzocchio C."/>
            <person name="Seiboth B."/>
            <person name="vanKuyk P.A."/>
            <person name="Wortman J."/>
            <person name="Dyer P.S."/>
            <person name="Grigoriev I.V."/>
        </authorList>
    </citation>
    <scope>NUCLEOTIDE SEQUENCE [LARGE SCALE GENOMIC DNA]</scope>
    <source>
        <strain evidence="5">DTO 134E9</strain>
    </source>
</reference>
<dbReference type="Proteomes" id="UP000184383">
    <property type="component" value="Unassembled WGS sequence"/>
</dbReference>
<evidence type="ECO:0000256" key="2">
    <source>
        <dbReference type="SAM" id="Phobius"/>
    </source>
</evidence>
<sequence>MAFTLSLLLLLLDIASATQCYWPNGDNATADWVPCPNSRVCCSTTEACLSNGLCYEANLNIAHRGACADHSWPISECPRICYSEVPGGWANLYPCPNNTNQVFTCGEPGWASEVCEKNIGTYSWVSGYVSYAYLPTSTATTGTAATSTSSPTSVDAVQTTPVDATSCPDTSSSNSSVAIGAGLGVGLGVPLLLSLAGMLWTCARMKRQMRAFNQERMEQQQLKGWGQGSPIPKDHLGEMDAPNPRDRVEEVHGSEPIVTELGG</sequence>
<dbReference type="RefSeq" id="XP_040691464.1">
    <property type="nucleotide sequence ID" value="XM_040838940.1"/>
</dbReference>
<keyword evidence="2" id="KW-0812">Transmembrane</keyword>
<feature type="chain" id="PRO_5013313198" description="EGF-like domain-containing protein" evidence="3">
    <location>
        <begin position="18"/>
        <end position="263"/>
    </location>
</feature>
<dbReference type="EMBL" id="KV878211">
    <property type="protein sequence ID" value="OJJ37788.1"/>
    <property type="molecule type" value="Genomic_DNA"/>
</dbReference>
<feature type="transmembrane region" description="Helical" evidence="2">
    <location>
        <begin position="177"/>
        <end position="200"/>
    </location>
</feature>
<keyword evidence="5" id="KW-1185">Reference proteome</keyword>
<feature type="region of interest" description="Disordered" evidence="1">
    <location>
        <begin position="223"/>
        <end position="263"/>
    </location>
</feature>
<evidence type="ECO:0000256" key="1">
    <source>
        <dbReference type="SAM" id="MobiDB-lite"/>
    </source>
</evidence>
<dbReference type="OrthoDB" id="5215637at2759"/>
<evidence type="ECO:0000313" key="5">
    <source>
        <dbReference type="Proteomes" id="UP000184383"/>
    </source>
</evidence>
<gene>
    <name evidence="4" type="ORF">ASPWEDRAFT_67954</name>
</gene>
<keyword evidence="3" id="KW-0732">Signal</keyword>
<accession>A0A1L9RSG6</accession>
<feature type="signal peptide" evidence="3">
    <location>
        <begin position="1"/>
        <end position="17"/>
    </location>
</feature>
<dbReference type="AlphaFoldDB" id="A0A1L9RSG6"/>
<evidence type="ECO:0000256" key="3">
    <source>
        <dbReference type="SAM" id="SignalP"/>
    </source>
</evidence>
<name>A0A1L9RSG6_ASPWE</name>
<organism evidence="4 5">
    <name type="scientific">Aspergillus wentii DTO 134E9</name>
    <dbReference type="NCBI Taxonomy" id="1073089"/>
    <lineage>
        <taxon>Eukaryota</taxon>
        <taxon>Fungi</taxon>
        <taxon>Dikarya</taxon>
        <taxon>Ascomycota</taxon>
        <taxon>Pezizomycotina</taxon>
        <taxon>Eurotiomycetes</taxon>
        <taxon>Eurotiomycetidae</taxon>
        <taxon>Eurotiales</taxon>
        <taxon>Aspergillaceae</taxon>
        <taxon>Aspergillus</taxon>
        <taxon>Aspergillus subgen. Cremei</taxon>
    </lineage>
</organism>
<feature type="compositionally biased region" description="Basic and acidic residues" evidence="1">
    <location>
        <begin position="232"/>
        <end position="253"/>
    </location>
</feature>
<evidence type="ECO:0008006" key="6">
    <source>
        <dbReference type="Google" id="ProtNLM"/>
    </source>
</evidence>
<dbReference type="GeneID" id="63754788"/>
<keyword evidence="2" id="KW-1133">Transmembrane helix</keyword>